<reference evidence="2" key="1">
    <citation type="submission" date="2016-10" db="EMBL/GenBank/DDBJ databases">
        <authorList>
            <person name="Varghese N."/>
            <person name="Submissions S."/>
        </authorList>
    </citation>
    <scope>NUCLEOTIDE SEQUENCE [LARGE SCALE GENOMIC DNA]</scope>
    <source>
        <strain evidence="2">DSM 11526</strain>
    </source>
</reference>
<keyword evidence="2" id="KW-1185">Reference proteome</keyword>
<gene>
    <name evidence="1" type="ORF">SAMN02745729_1354</name>
</gene>
<dbReference type="EMBL" id="FNRJ01000035">
    <property type="protein sequence ID" value="SEB18542.1"/>
    <property type="molecule type" value="Genomic_DNA"/>
</dbReference>
<dbReference type="Proteomes" id="UP000242469">
    <property type="component" value="Unassembled WGS sequence"/>
</dbReference>
<sequence>MLISLARGLFGLLKMIKTYNKALKIGRCAPWDLNSYAISAL</sequence>
<proteinExistence type="predicted"/>
<organism evidence="1 2">
    <name type="scientific">Marinobacterium iners DSM 11526</name>
    <dbReference type="NCBI Taxonomy" id="1122198"/>
    <lineage>
        <taxon>Bacteria</taxon>
        <taxon>Pseudomonadati</taxon>
        <taxon>Pseudomonadota</taxon>
        <taxon>Gammaproteobacteria</taxon>
        <taxon>Oceanospirillales</taxon>
        <taxon>Oceanospirillaceae</taxon>
        <taxon>Marinobacterium</taxon>
    </lineage>
</organism>
<accession>A0A1H4HBQ1</accession>
<evidence type="ECO:0000313" key="1">
    <source>
        <dbReference type="EMBL" id="SEB18542.1"/>
    </source>
</evidence>
<evidence type="ECO:0000313" key="2">
    <source>
        <dbReference type="Proteomes" id="UP000242469"/>
    </source>
</evidence>
<protein>
    <submittedName>
        <fullName evidence="1">Uncharacterized protein</fullName>
    </submittedName>
</protein>
<dbReference type="AlphaFoldDB" id="A0A1H4HBQ1"/>
<name>A0A1H4HBQ1_9GAMM</name>